<name>A0A195CU25_9HYME</name>
<dbReference type="Proteomes" id="UP000078542">
    <property type="component" value="Unassembled WGS sequence"/>
</dbReference>
<organism evidence="1 2">
    <name type="scientific">Cyphomyrmex costatus</name>
    <dbReference type="NCBI Taxonomy" id="456900"/>
    <lineage>
        <taxon>Eukaryota</taxon>
        <taxon>Metazoa</taxon>
        <taxon>Ecdysozoa</taxon>
        <taxon>Arthropoda</taxon>
        <taxon>Hexapoda</taxon>
        <taxon>Insecta</taxon>
        <taxon>Pterygota</taxon>
        <taxon>Neoptera</taxon>
        <taxon>Endopterygota</taxon>
        <taxon>Hymenoptera</taxon>
        <taxon>Apocrita</taxon>
        <taxon>Aculeata</taxon>
        <taxon>Formicoidea</taxon>
        <taxon>Formicidae</taxon>
        <taxon>Myrmicinae</taxon>
        <taxon>Cyphomyrmex</taxon>
    </lineage>
</organism>
<proteinExistence type="predicted"/>
<accession>A0A195CU25</accession>
<gene>
    <name evidence="1" type="ORF">ALC62_04961</name>
</gene>
<dbReference type="EMBL" id="KQ977279">
    <property type="protein sequence ID" value="KYN04196.1"/>
    <property type="molecule type" value="Genomic_DNA"/>
</dbReference>
<protein>
    <submittedName>
        <fullName evidence="1">Uncharacterized protein</fullName>
    </submittedName>
</protein>
<keyword evidence="2" id="KW-1185">Reference proteome</keyword>
<reference evidence="1 2" key="1">
    <citation type="submission" date="2016-03" db="EMBL/GenBank/DDBJ databases">
        <title>Cyphomyrmex costatus WGS genome.</title>
        <authorList>
            <person name="Nygaard S."/>
            <person name="Hu H."/>
            <person name="Boomsma J."/>
            <person name="Zhang G."/>
        </authorList>
    </citation>
    <scope>NUCLEOTIDE SEQUENCE [LARGE SCALE GENOMIC DNA]</scope>
    <source>
        <strain evidence="1">MS0001</strain>
        <tissue evidence="1">Whole body</tissue>
    </source>
</reference>
<sequence length="84" mass="9845">MGLERDGQRTRAGILADVNDSRRDNVEPFHHRRIRLLDCFARYEPGHCVHRDAAAELPQPRTSYEHMIKLVLISFYVDLTRKDV</sequence>
<dbReference type="AlphaFoldDB" id="A0A195CU25"/>
<evidence type="ECO:0000313" key="2">
    <source>
        <dbReference type="Proteomes" id="UP000078542"/>
    </source>
</evidence>
<evidence type="ECO:0000313" key="1">
    <source>
        <dbReference type="EMBL" id="KYN04196.1"/>
    </source>
</evidence>